<gene>
    <name evidence="4" type="ORF">HID58_023369</name>
</gene>
<dbReference type="NCBIfam" id="TIGR01198">
    <property type="entry name" value="pgl"/>
    <property type="match status" value="2"/>
</dbReference>
<sequence length="868" mass="96632">MSEAKMAGTTQRKREVFPSKDELSVALAKYTANLSAKFCKEKGYFTVVLSGGGLIDWLCKLLEPPYIDSVEWSKWHVFWVDERVCSYEDPDSNYKLAMDGFLSKVGIPNENIYAIDKHYAADGDAENCAMLYEECLRKLVKQNILPLCTYGKYQYPQFDLQLLGMGPDGHMASLFPGHPQIHVIDKWVTYITDSPKPPRKRITFTLPVINSALYNLMAVCDDHTEQCPRSIAEIFKNNNLALPAANLTAQVTMTEARHRKWHVFQTKDELSVAMAKYTAHLSAKFCKEKGLFTVVLSGASYWNLLTKIQSNGQSGTSFGSMKGFVHMKIQTATINSPWMVGIPNEHIYAIDKHYAADGNAEHCAALYEECLRNLVKQDIIPLCPNGKYPQFDLQLLGMGPDGHMASLFPGHPQINVKDKWVTYITDSPKLPPRRITFTLPVINSASYNLMAVCDDHTEQCPRSIADIFKHNNLALPAAHLTAHIWRVGLGIPVKHGRRVDVLVPLSEWSRGGFDLVSDLSFRCRIFLVSLASLLGLLGWVSELAWLKAFWSPSDGGAAVLLPLVGLVSSGVLVGPVNFLSGASRSCLRVQAGLVFDGFSVAGACAARMATMAETTQRKREVFATKNELSVALAKYTAHLSAKFCKEKGIFTVVLSGCGLIDWLGKLLESPYKESVEWSKWHVFWVDERVCSHEDQNSNYKLAMDGFISKVGIPKENIYAIDKQCAADGDAERCATLYEECLRNLVKEKILPLCPNGQFPQFDLQLQGMGPDGHMASLFPERPQINVTDKWVTHITDSPKPPPRRITLTLPVINSSLYNLVAVCDDNTEQCARSIADIFKHNNLALPAAHLTAQVEQMWYLDKAAASLL</sequence>
<comment type="pathway">
    <text evidence="1">Carbohydrate degradation; pentose phosphate pathway.</text>
</comment>
<dbReference type="Gene3D" id="3.40.50.1360">
    <property type="match status" value="3"/>
</dbReference>
<keyword evidence="5" id="KW-1185">Reference proteome</keyword>
<feature type="domain" description="Glucosamine/galactosamine-6-phosphate isomerase" evidence="3">
    <location>
        <begin position="19"/>
        <end position="248"/>
    </location>
</feature>
<comment type="caution">
    <text evidence="4">The sequence shown here is derived from an EMBL/GenBank/DDBJ whole genome shotgun (WGS) entry which is preliminary data.</text>
</comment>
<evidence type="ECO:0000313" key="4">
    <source>
        <dbReference type="EMBL" id="KAH0923351.1"/>
    </source>
</evidence>
<name>A0ABQ8D233_BRANA</name>
<dbReference type="SUPFAM" id="SSF100950">
    <property type="entry name" value="NagB/RpiA/CoA transferase-like"/>
    <property type="match status" value="3"/>
</dbReference>
<evidence type="ECO:0000313" key="5">
    <source>
        <dbReference type="Proteomes" id="UP000824890"/>
    </source>
</evidence>
<feature type="domain" description="Glucosamine/galactosamine-6-phosphate isomerase" evidence="3">
    <location>
        <begin position="624"/>
        <end position="856"/>
    </location>
</feature>
<dbReference type="PANTHER" id="PTHR11054">
    <property type="entry name" value="6-PHOSPHOGLUCONOLACTONASE"/>
    <property type="match status" value="1"/>
</dbReference>
<dbReference type="Pfam" id="PF01182">
    <property type="entry name" value="Glucosamine_iso"/>
    <property type="match status" value="3"/>
</dbReference>
<dbReference type="InterPro" id="IPR005900">
    <property type="entry name" value="6-phosphogluconolactonase_DevB"/>
</dbReference>
<dbReference type="InterPro" id="IPR037171">
    <property type="entry name" value="NagB/RpiA_transferase-like"/>
</dbReference>
<evidence type="ECO:0000256" key="1">
    <source>
        <dbReference type="ARBA" id="ARBA00004959"/>
    </source>
</evidence>
<dbReference type="InterPro" id="IPR006148">
    <property type="entry name" value="Glc/Gal-6P_isomerase"/>
</dbReference>
<evidence type="ECO:0000256" key="2">
    <source>
        <dbReference type="ARBA" id="ARBA00010662"/>
    </source>
</evidence>
<reference evidence="4 5" key="1">
    <citation type="submission" date="2021-05" db="EMBL/GenBank/DDBJ databases">
        <title>Genome Assembly of Synthetic Allotetraploid Brassica napus Reveals Homoeologous Exchanges between Subgenomes.</title>
        <authorList>
            <person name="Davis J.T."/>
        </authorList>
    </citation>
    <scope>NUCLEOTIDE SEQUENCE [LARGE SCALE GENOMIC DNA]</scope>
    <source>
        <strain evidence="5">cv. Da-Ae</strain>
        <tissue evidence="4">Seedling</tissue>
    </source>
</reference>
<evidence type="ECO:0000259" key="3">
    <source>
        <dbReference type="Pfam" id="PF01182"/>
    </source>
</evidence>
<comment type="similarity">
    <text evidence="2">Belongs to the glucosamine/galactosamine-6-phosphate isomerase family. 6-phosphogluconolactonase subfamily.</text>
</comment>
<dbReference type="EMBL" id="JAGKQM010000006">
    <property type="protein sequence ID" value="KAH0923351.1"/>
    <property type="molecule type" value="Genomic_DNA"/>
</dbReference>
<organism evidence="4 5">
    <name type="scientific">Brassica napus</name>
    <name type="common">Rape</name>
    <dbReference type="NCBI Taxonomy" id="3708"/>
    <lineage>
        <taxon>Eukaryota</taxon>
        <taxon>Viridiplantae</taxon>
        <taxon>Streptophyta</taxon>
        <taxon>Embryophyta</taxon>
        <taxon>Tracheophyta</taxon>
        <taxon>Spermatophyta</taxon>
        <taxon>Magnoliopsida</taxon>
        <taxon>eudicotyledons</taxon>
        <taxon>Gunneridae</taxon>
        <taxon>Pentapetalae</taxon>
        <taxon>rosids</taxon>
        <taxon>malvids</taxon>
        <taxon>Brassicales</taxon>
        <taxon>Brassicaceae</taxon>
        <taxon>Brassiceae</taxon>
        <taxon>Brassica</taxon>
    </lineage>
</organism>
<proteinExistence type="inferred from homology"/>
<accession>A0ABQ8D233</accession>
<dbReference type="InterPro" id="IPR039104">
    <property type="entry name" value="6PGL"/>
</dbReference>
<protein>
    <recommendedName>
        <fullName evidence="3">Glucosamine/galactosamine-6-phosphate isomerase domain-containing protein</fullName>
    </recommendedName>
</protein>
<feature type="domain" description="Glucosamine/galactosamine-6-phosphate isomerase" evidence="3">
    <location>
        <begin position="340"/>
        <end position="481"/>
    </location>
</feature>
<dbReference type="CDD" id="cd01400">
    <property type="entry name" value="6PGL"/>
    <property type="match status" value="2"/>
</dbReference>
<dbReference type="Proteomes" id="UP000824890">
    <property type="component" value="Unassembled WGS sequence"/>
</dbReference>
<dbReference type="PANTHER" id="PTHR11054:SF21">
    <property type="entry name" value="6-PHOSPHOGLUCONOLACTONASE-RELATED"/>
    <property type="match status" value="1"/>
</dbReference>